<organism evidence="2 3">
    <name type="scientific">Chelativorans intermedius</name>
    <dbReference type="NCBI Taxonomy" id="515947"/>
    <lineage>
        <taxon>Bacteria</taxon>
        <taxon>Pseudomonadati</taxon>
        <taxon>Pseudomonadota</taxon>
        <taxon>Alphaproteobacteria</taxon>
        <taxon>Hyphomicrobiales</taxon>
        <taxon>Phyllobacteriaceae</taxon>
        <taxon>Chelativorans</taxon>
    </lineage>
</organism>
<reference evidence="2 3" key="1">
    <citation type="submission" date="2024-09" db="EMBL/GenBank/DDBJ databases">
        <authorList>
            <person name="Sun Q."/>
            <person name="Mori K."/>
        </authorList>
    </citation>
    <scope>NUCLEOTIDE SEQUENCE [LARGE SCALE GENOMIC DNA]</scope>
    <source>
        <strain evidence="2 3">CCM 8543</strain>
    </source>
</reference>
<keyword evidence="1" id="KW-0472">Membrane</keyword>
<feature type="transmembrane region" description="Helical" evidence="1">
    <location>
        <begin position="7"/>
        <end position="33"/>
    </location>
</feature>
<comment type="caution">
    <text evidence="2">The sequence shown here is derived from an EMBL/GenBank/DDBJ whole genome shotgun (WGS) entry which is preliminary data.</text>
</comment>
<evidence type="ECO:0000256" key="1">
    <source>
        <dbReference type="SAM" id="Phobius"/>
    </source>
</evidence>
<name>A0ABV6DB47_9HYPH</name>
<feature type="transmembrane region" description="Helical" evidence="1">
    <location>
        <begin position="85"/>
        <end position="106"/>
    </location>
</feature>
<accession>A0ABV6DB47</accession>
<sequence length="165" mass="17412">MQALITALLWVSAIGCGLIAGLYFAFSTFIMTALDRIGHAQGAAAMNSINSTILGSLFMPLFFGTTIASAVLAVLALFRWSEPGAAAMLAGGLIYVVGMFICTVVYNVPLNNELARAGTGSAEVWTRYLKDWTFWNHVRTIASKAAMVSFIAAIAVRGGAQGVPT</sequence>
<keyword evidence="3" id="KW-1185">Reference proteome</keyword>
<dbReference type="Pfam" id="PF08592">
    <property type="entry name" value="Anthrone_oxy"/>
    <property type="match status" value="1"/>
</dbReference>
<protein>
    <submittedName>
        <fullName evidence="2">DUF1772 domain-containing protein</fullName>
    </submittedName>
</protein>
<dbReference type="RefSeq" id="WP_261522496.1">
    <property type="nucleotide sequence ID" value="NZ_JAODNW010000029.1"/>
</dbReference>
<evidence type="ECO:0000313" key="3">
    <source>
        <dbReference type="Proteomes" id="UP001589755"/>
    </source>
</evidence>
<evidence type="ECO:0000313" key="2">
    <source>
        <dbReference type="EMBL" id="MFC0209889.1"/>
    </source>
</evidence>
<dbReference type="InterPro" id="IPR013901">
    <property type="entry name" value="Anthrone_oxy"/>
</dbReference>
<feature type="transmembrane region" description="Helical" evidence="1">
    <location>
        <begin position="53"/>
        <end position="78"/>
    </location>
</feature>
<gene>
    <name evidence="2" type="ORF">ACFFJ2_15910</name>
</gene>
<dbReference type="Proteomes" id="UP001589755">
    <property type="component" value="Unassembled WGS sequence"/>
</dbReference>
<dbReference type="EMBL" id="JBHLXD010000032">
    <property type="protein sequence ID" value="MFC0209889.1"/>
    <property type="molecule type" value="Genomic_DNA"/>
</dbReference>
<keyword evidence="1" id="KW-0812">Transmembrane</keyword>
<keyword evidence="1" id="KW-1133">Transmembrane helix</keyword>
<proteinExistence type="predicted"/>